<protein>
    <recommendedName>
        <fullName evidence="1">DUF4214 domain-containing protein</fullName>
    </recommendedName>
</protein>
<feature type="domain" description="DUF4214" evidence="1">
    <location>
        <begin position="3"/>
        <end position="40"/>
    </location>
</feature>
<organism evidence="2 3">
    <name type="scientific">Massilia aurea</name>
    <dbReference type="NCBI Taxonomy" id="373040"/>
    <lineage>
        <taxon>Bacteria</taxon>
        <taxon>Pseudomonadati</taxon>
        <taxon>Pseudomonadota</taxon>
        <taxon>Betaproteobacteria</taxon>
        <taxon>Burkholderiales</taxon>
        <taxon>Oxalobacteraceae</taxon>
        <taxon>Telluria group</taxon>
        <taxon>Massilia</taxon>
    </lineage>
</organism>
<reference evidence="2" key="1">
    <citation type="submission" date="2014-10" db="EMBL/GenBank/DDBJ databases">
        <title>Massilia sp. genome.</title>
        <authorList>
            <person name="Xu B."/>
            <person name="Dai L."/>
            <person name="Huang Z."/>
        </authorList>
    </citation>
    <scope>NUCLEOTIDE SEQUENCE [LARGE SCALE GENOMIC DNA]</scope>
    <source>
        <strain evidence="2">CFS-1</strain>
    </source>
</reference>
<dbReference type="Pfam" id="PF13946">
    <property type="entry name" value="DUF4214"/>
    <property type="match status" value="1"/>
</dbReference>
<feature type="non-terminal residue" evidence="2">
    <location>
        <position position="122"/>
    </location>
</feature>
<gene>
    <name evidence="2" type="ORF">NM04_26370</name>
</gene>
<dbReference type="Proteomes" id="UP000283254">
    <property type="component" value="Unassembled WGS sequence"/>
</dbReference>
<dbReference type="EMBL" id="JSAB01000454">
    <property type="protein sequence ID" value="RNF27844.1"/>
    <property type="molecule type" value="Genomic_DNA"/>
</dbReference>
<dbReference type="AlphaFoldDB" id="A0A422QD10"/>
<evidence type="ECO:0000313" key="3">
    <source>
        <dbReference type="Proteomes" id="UP000283254"/>
    </source>
</evidence>
<keyword evidence="3" id="KW-1185">Reference proteome</keyword>
<evidence type="ECO:0000259" key="1">
    <source>
        <dbReference type="Pfam" id="PF13946"/>
    </source>
</evidence>
<dbReference type="InterPro" id="IPR025282">
    <property type="entry name" value="DUF4214"/>
</dbReference>
<name>A0A422QD10_9BURK</name>
<feature type="non-terminal residue" evidence="2">
    <location>
        <position position="1"/>
    </location>
</feature>
<dbReference type="OrthoDB" id="8749115at2"/>
<comment type="caution">
    <text evidence="2">The sequence shown here is derived from an EMBL/GenBank/DDBJ whole genome shotgun (WGS) entry which is preliminary data.</text>
</comment>
<proteinExistence type="predicted"/>
<accession>A0A422QD10</accession>
<evidence type="ECO:0000313" key="2">
    <source>
        <dbReference type="EMBL" id="RNF27844.1"/>
    </source>
</evidence>
<dbReference type="RefSeq" id="WP_123072267.1">
    <property type="nucleotide sequence ID" value="NZ_JSAB01000454.1"/>
</dbReference>
<sequence length="122" mass="12577">AEIYQQLFNRAPDATGLEYWTDVVAKGHASMADVAVAILSGAQGSDSTLSQLRQQAADAFTAAVEADGTEYSGYASIEAARILVRGVTADATAADLDVLVKAAVSFADTATKNPQVVEAIAV</sequence>